<dbReference type="Gene3D" id="1.20.5.1070">
    <property type="entry name" value="Head and neck region of the ectodomain of NDV fusion glycoprotein"/>
    <property type="match status" value="1"/>
</dbReference>
<feature type="region of interest" description="Disordered" evidence="1">
    <location>
        <begin position="67"/>
        <end position="88"/>
    </location>
</feature>
<protein>
    <submittedName>
        <fullName evidence="3">Uncharacterized protein</fullName>
    </submittedName>
</protein>
<sequence>MIPTWALSVFAFVFLTVFSIAAWGIKQAIGRVDDRLNKLDDKVGKVQDTVNKIDRRVVRVETIIDSGDSGDARRRPSNSSITPLPPAA</sequence>
<evidence type="ECO:0000256" key="2">
    <source>
        <dbReference type="SAM" id="Phobius"/>
    </source>
</evidence>
<evidence type="ECO:0000313" key="3">
    <source>
        <dbReference type="EMBL" id="KKL19049.1"/>
    </source>
</evidence>
<reference evidence="3" key="1">
    <citation type="journal article" date="2015" name="Nature">
        <title>Complex archaea that bridge the gap between prokaryotes and eukaryotes.</title>
        <authorList>
            <person name="Spang A."/>
            <person name="Saw J.H."/>
            <person name="Jorgensen S.L."/>
            <person name="Zaremba-Niedzwiedzka K."/>
            <person name="Martijn J."/>
            <person name="Lind A.E."/>
            <person name="van Eijk R."/>
            <person name="Schleper C."/>
            <person name="Guy L."/>
            <person name="Ettema T.J."/>
        </authorList>
    </citation>
    <scope>NUCLEOTIDE SEQUENCE</scope>
</reference>
<proteinExistence type="predicted"/>
<dbReference type="AlphaFoldDB" id="A0A0F9BAS1"/>
<accession>A0A0F9BAS1</accession>
<gene>
    <name evidence="3" type="ORF">LCGC14_2469350</name>
</gene>
<keyword evidence="2" id="KW-1133">Transmembrane helix</keyword>
<name>A0A0F9BAS1_9ZZZZ</name>
<organism evidence="3">
    <name type="scientific">marine sediment metagenome</name>
    <dbReference type="NCBI Taxonomy" id="412755"/>
    <lineage>
        <taxon>unclassified sequences</taxon>
        <taxon>metagenomes</taxon>
        <taxon>ecological metagenomes</taxon>
    </lineage>
</organism>
<evidence type="ECO:0000256" key="1">
    <source>
        <dbReference type="SAM" id="MobiDB-lite"/>
    </source>
</evidence>
<keyword evidence="2" id="KW-0812">Transmembrane</keyword>
<keyword evidence="2" id="KW-0472">Membrane</keyword>
<comment type="caution">
    <text evidence="3">The sequence shown here is derived from an EMBL/GenBank/DDBJ whole genome shotgun (WGS) entry which is preliminary data.</text>
</comment>
<dbReference type="EMBL" id="LAZR01038627">
    <property type="protein sequence ID" value="KKL19049.1"/>
    <property type="molecule type" value="Genomic_DNA"/>
</dbReference>
<feature type="transmembrane region" description="Helical" evidence="2">
    <location>
        <begin position="6"/>
        <end position="25"/>
    </location>
</feature>